<comment type="caution">
    <text evidence="1">The sequence shown here is derived from an EMBL/GenBank/DDBJ whole genome shotgun (WGS) entry which is preliminary data.</text>
</comment>
<dbReference type="SUPFAM" id="SSF56219">
    <property type="entry name" value="DNase I-like"/>
    <property type="match status" value="1"/>
</dbReference>
<dbReference type="InterPro" id="IPR036691">
    <property type="entry name" value="Endo/exonu/phosph_ase_sf"/>
</dbReference>
<keyword evidence="2" id="KW-1185">Reference proteome</keyword>
<name>A0ABN2AQN3_9ACTN</name>
<evidence type="ECO:0000313" key="1">
    <source>
        <dbReference type="EMBL" id="GAA1523762.1"/>
    </source>
</evidence>
<protein>
    <recommendedName>
        <fullName evidence="3">Endonuclease/Exonuclease/phosphatase family protein</fullName>
    </recommendedName>
</protein>
<dbReference type="RefSeq" id="WP_219996240.1">
    <property type="nucleotide sequence ID" value="NZ_BAAAOR010000024.1"/>
</dbReference>
<proteinExistence type="predicted"/>
<gene>
    <name evidence="1" type="ORF">GCM10009788_29430</name>
</gene>
<sequence length="133" mass="14339">MARLPAVAAPVPMRFPGRGLPTWMRDEPRVAVTATVTAPGGPLTIATTHLSFVRWWNRRQLRRLVRSLSGAPRPLLLTGDLNMGAARAARLSGLTPLAQHPTFPADPALPARSVARRMALSDHRALVVDVEAG</sequence>
<accession>A0ABN2AQN3</accession>
<dbReference type="Gene3D" id="3.60.10.10">
    <property type="entry name" value="Endonuclease/exonuclease/phosphatase"/>
    <property type="match status" value="1"/>
</dbReference>
<dbReference type="Proteomes" id="UP001500842">
    <property type="component" value="Unassembled WGS sequence"/>
</dbReference>
<evidence type="ECO:0000313" key="2">
    <source>
        <dbReference type="Proteomes" id="UP001500842"/>
    </source>
</evidence>
<dbReference type="EMBL" id="BAAAOR010000024">
    <property type="protein sequence ID" value="GAA1523762.1"/>
    <property type="molecule type" value="Genomic_DNA"/>
</dbReference>
<evidence type="ECO:0008006" key="3">
    <source>
        <dbReference type="Google" id="ProtNLM"/>
    </source>
</evidence>
<reference evidence="1 2" key="1">
    <citation type="journal article" date="2019" name="Int. J. Syst. Evol. Microbiol.">
        <title>The Global Catalogue of Microorganisms (GCM) 10K type strain sequencing project: providing services to taxonomists for standard genome sequencing and annotation.</title>
        <authorList>
            <consortium name="The Broad Institute Genomics Platform"/>
            <consortium name="The Broad Institute Genome Sequencing Center for Infectious Disease"/>
            <person name="Wu L."/>
            <person name="Ma J."/>
        </authorList>
    </citation>
    <scope>NUCLEOTIDE SEQUENCE [LARGE SCALE GENOMIC DNA]</scope>
    <source>
        <strain evidence="1 2">JCM 14942</strain>
    </source>
</reference>
<organism evidence="1 2">
    <name type="scientific">Nocardioides humi</name>
    <dbReference type="NCBI Taxonomy" id="449461"/>
    <lineage>
        <taxon>Bacteria</taxon>
        <taxon>Bacillati</taxon>
        <taxon>Actinomycetota</taxon>
        <taxon>Actinomycetes</taxon>
        <taxon>Propionibacteriales</taxon>
        <taxon>Nocardioidaceae</taxon>
        <taxon>Nocardioides</taxon>
    </lineage>
</organism>